<dbReference type="STRING" id="550447.SAMN05428946_2733"/>
<dbReference type="OrthoDB" id="2974702at2"/>
<name>A0A1U7PSU1_9BACI</name>
<dbReference type="Proteomes" id="UP000187550">
    <property type="component" value="Unassembled WGS sequence"/>
</dbReference>
<gene>
    <name evidence="1" type="ORF">SAMN05428946_2733</name>
</gene>
<evidence type="ECO:0000313" key="2">
    <source>
        <dbReference type="Proteomes" id="UP000187550"/>
    </source>
</evidence>
<dbReference type="RefSeq" id="WP_076759656.1">
    <property type="nucleotide sequence ID" value="NZ_FTPL01000004.1"/>
</dbReference>
<dbReference type="EMBL" id="FTPL01000004">
    <property type="protein sequence ID" value="SIT91756.1"/>
    <property type="molecule type" value="Genomic_DNA"/>
</dbReference>
<keyword evidence="2" id="KW-1185">Reference proteome</keyword>
<sequence length="99" mass="11196">MAHYAVVDEQGFVLNEVVIQEYDSVGNRLDVEIPENYIPPNFTKRLFVPRWDFDAGEWVEGLSPEEVAEREQGTAGQVEPSVEDRLAVAEDTLNYLLGL</sequence>
<proteinExistence type="predicted"/>
<accession>A0A1U7PSU1</accession>
<dbReference type="AlphaFoldDB" id="A0A1U7PSU1"/>
<reference evidence="2" key="1">
    <citation type="submission" date="2017-01" db="EMBL/GenBank/DDBJ databases">
        <authorList>
            <person name="Varghese N."/>
            <person name="Submissions S."/>
        </authorList>
    </citation>
    <scope>NUCLEOTIDE SEQUENCE [LARGE SCALE GENOMIC DNA]</scope>
    <source>
        <strain evidence="2">MNA4</strain>
    </source>
</reference>
<evidence type="ECO:0000313" key="1">
    <source>
        <dbReference type="EMBL" id="SIT91756.1"/>
    </source>
</evidence>
<organism evidence="1 2">
    <name type="scientific">Edaphobacillus lindanitolerans</name>
    <dbReference type="NCBI Taxonomy" id="550447"/>
    <lineage>
        <taxon>Bacteria</taxon>
        <taxon>Bacillati</taxon>
        <taxon>Bacillota</taxon>
        <taxon>Bacilli</taxon>
        <taxon>Bacillales</taxon>
        <taxon>Bacillaceae</taxon>
        <taxon>Edaphobacillus</taxon>
    </lineage>
</organism>
<protein>
    <submittedName>
        <fullName evidence="1">Uncharacterized protein</fullName>
    </submittedName>
</protein>